<organism evidence="3 4">
    <name type="scientific">Cohnella faecalis</name>
    <dbReference type="NCBI Taxonomy" id="2315694"/>
    <lineage>
        <taxon>Bacteria</taxon>
        <taxon>Bacillati</taxon>
        <taxon>Bacillota</taxon>
        <taxon>Bacilli</taxon>
        <taxon>Bacillales</taxon>
        <taxon>Paenibacillaceae</taxon>
        <taxon>Cohnella</taxon>
    </lineage>
</organism>
<evidence type="ECO:0000256" key="1">
    <source>
        <dbReference type="SAM" id="SignalP"/>
    </source>
</evidence>
<dbReference type="PANTHER" id="PTHR34512:SF30">
    <property type="entry name" value="OUTER MEMBRANE PROTEIN ASSEMBLY FACTOR BAMB"/>
    <property type="match status" value="1"/>
</dbReference>
<gene>
    <name evidence="3" type="ORF">D3H35_12390</name>
</gene>
<dbReference type="Pfam" id="PF13360">
    <property type="entry name" value="PQQ_2"/>
    <property type="match status" value="1"/>
</dbReference>
<accession>A0A398CW64</accession>
<dbReference type="PANTHER" id="PTHR34512">
    <property type="entry name" value="CELL SURFACE PROTEIN"/>
    <property type="match status" value="1"/>
</dbReference>
<feature type="signal peptide" evidence="1">
    <location>
        <begin position="1"/>
        <end position="27"/>
    </location>
</feature>
<sequence>MKAFLGKRSLSLLLLSLMLLVQGTAEAQSIISYKWSQLPKPQQFPEVYTEVEGVLTFRGSSERSAPAFGTTEMKQFKPVIAWNKATKKSSWGGGAGWTGQPAIVKWSPEVLKTMNVKAKFLKKPGFTEVIYASLDGNVYFLDLQTGEETRSPIKIGNPIKGSVSVDARGYPLLYVGEGIPEKGTIGFSLFSLTNQKRLYYMSGKDPYAKRTWGAFDSSALFNREEDTLVVGGENGLFFNIKLNTAFNPAQKSIKVSPVVSKYRYQIAGNSYQGIENSVAVYRNLAFFADNGGSLQAMDLEKNVPLWTLPASDDTDASIVIEQEEGVPYLYTGTEVDKQGIGGYSFLRKINGLTGKVVWTRKYPCFSLLGEHPVNGGLLATPALGKKEIGHMVIFTLARHGTFKGGLMVAVDKKSGKELWKLPMKNYSWSSPVDVYSEAGKAYIVQADSVGNVSIVSAIDGKVRGTANVGANVESSPAVFGDYAVVASRGGKIFGLKLQ</sequence>
<dbReference type="EMBL" id="QXJM01000037">
    <property type="protein sequence ID" value="RIE03451.1"/>
    <property type="molecule type" value="Genomic_DNA"/>
</dbReference>
<dbReference type="Proteomes" id="UP000266340">
    <property type="component" value="Unassembled WGS sequence"/>
</dbReference>
<protein>
    <submittedName>
        <fullName evidence="3">Pyrrolo-quinoline quinone</fullName>
    </submittedName>
</protein>
<feature type="chain" id="PRO_5017331692" evidence="1">
    <location>
        <begin position="28"/>
        <end position="498"/>
    </location>
</feature>
<dbReference type="SUPFAM" id="SSF50998">
    <property type="entry name" value="Quinoprotein alcohol dehydrogenase-like"/>
    <property type="match status" value="1"/>
</dbReference>
<evidence type="ECO:0000313" key="3">
    <source>
        <dbReference type="EMBL" id="RIE03451.1"/>
    </source>
</evidence>
<dbReference type="InterPro" id="IPR002372">
    <property type="entry name" value="PQQ_rpt_dom"/>
</dbReference>
<dbReference type="InterPro" id="IPR011047">
    <property type="entry name" value="Quinoprotein_ADH-like_sf"/>
</dbReference>
<dbReference type="Gene3D" id="2.130.10.10">
    <property type="entry name" value="YVTN repeat-like/Quinoprotein amine dehydrogenase"/>
    <property type="match status" value="1"/>
</dbReference>
<evidence type="ECO:0000313" key="4">
    <source>
        <dbReference type="Proteomes" id="UP000266340"/>
    </source>
</evidence>
<dbReference type="AlphaFoldDB" id="A0A398CW64"/>
<dbReference type="InterPro" id="IPR015943">
    <property type="entry name" value="WD40/YVTN_repeat-like_dom_sf"/>
</dbReference>
<evidence type="ECO:0000259" key="2">
    <source>
        <dbReference type="Pfam" id="PF13360"/>
    </source>
</evidence>
<name>A0A398CW64_9BACL</name>
<keyword evidence="1" id="KW-0732">Signal</keyword>
<keyword evidence="4" id="KW-1185">Reference proteome</keyword>
<proteinExistence type="predicted"/>
<dbReference type="InterPro" id="IPR036322">
    <property type="entry name" value="WD40_repeat_dom_sf"/>
</dbReference>
<comment type="caution">
    <text evidence="3">The sequence shown here is derived from an EMBL/GenBank/DDBJ whole genome shotgun (WGS) entry which is preliminary data.</text>
</comment>
<dbReference type="OrthoDB" id="105314at2"/>
<reference evidence="3 4" key="1">
    <citation type="submission" date="2018-09" db="EMBL/GenBank/DDBJ databases">
        <title>Cohnella cavernae sp. nov., isolated from a karst cave.</title>
        <authorList>
            <person name="Zhu H."/>
        </authorList>
    </citation>
    <scope>NUCLEOTIDE SEQUENCE [LARGE SCALE GENOMIC DNA]</scope>
    <source>
        <strain evidence="3 4">K2E09-144</strain>
    </source>
</reference>
<feature type="domain" description="Pyrrolo-quinoline quinone repeat" evidence="2">
    <location>
        <begin position="406"/>
        <end position="493"/>
    </location>
</feature>
<dbReference type="SUPFAM" id="SSF50978">
    <property type="entry name" value="WD40 repeat-like"/>
    <property type="match status" value="1"/>
</dbReference>
<dbReference type="RefSeq" id="WP_119149661.1">
    <property type="nucleotide sequence ID" value="NZ_JBHSOV010000005.1"/>
</dbReference>